<dbReference type="Proteomes" id="UP000233551">
    <property type="component" value="Unassembled WGS sequence"/>
</dbReference>
<name>A0A2I0KHL1_PUNGR</name>
<dbReference type="InterPro" id="IPR044824">
    <property type="entry name" value="MAIN-like"/>
</dbReference>
<gene>
    <name evidence="2" type="ORF">CRG98_011896</name>
</gene>
<evidence type="ECO:0000313" key="3">
    <source>
        <dbReference type="Proteomes" id="UP000233551"/>
    </source>
</evidence>
<evidence type="ECO:0000259" key="1">
    <source>
        <dbReference type="Pfam" id="PF10536"/>
    </source>
</evidence>
<dbReference type="AlphaFoldDB" id="A0A2I0KHL1"/>
<dbReference type="PANTHER" id="PTHR46033">
    <property type="entry name" value="PROTEIN MAIN-LIKE 2"/>
    <property type="match status" value="1"/>
</dbReference>
<feature type="domain" description="Aminotransferase-like plant mobile" evidence="1">
    <location>
        <begin position="237"/>
        <end position="276"/>
    </location>
</feature>
<organism evidence="2 3">
    <name type="scientific">Punica granatum</name>
    <name type="common">Pomegranate</name>
    <dbReference type="NCBI Taxonomy" id="22663"/>
    <lineage>
        <taxon>Eukaryota</taxon>
        <taxon>Viridiplantae</taxon>
        <taxon>Streptophyta</taxon>
        <taxon>Embryophyta</taxon>
        <taxon>Tracheophyta</taxon>
        <taxon>Spermatophyta</taxon>
        <taxon>Magnoliopsida</taxon>
        <taxon>eudicotyledons</taxon>
        <taxon>Gunneridae</taxon>
        <taxon>Pentapetalae</taxon>
        <taxon>rosids</taxon>
        <taxon>malvids</taxon>
        <taxon>Myrtales</taxon>
        <taxon>Lythraceae</taxon>
        <taxon>Punica</taxon>
    </lineage>
</organism>
<protein>
    <recommendedName>
        <fullName evidence="1">Aminotransferase-like plant mobile domain-containing protein</fullName>
    </recommendedName>
</protein>
<reference evidence="2 3" key="1">
    <citation type="submission" date="2017-11" db="EMBL/GenBank/DDBJ databases">
        <title>De-novo sequencing of pomegranate (Punica granatum L.) genome.</title>
        <authorList>
            <person name="Akparov Z."/>
            <person name="Amiraslanov A."/>
            <person name="Hajiyeva S."/>
            <person name="Abbasov M."/>
            <person name="Kaur K."/>
            <person name="Hamwieh A."/>
            <person name="Solovyev V."/>
            <person name="Salamov A."/>
            <person name="Braich B."/>
            <person name="Kosarev P."/>
            <person name="Mahmoud A."/>
            <person name="Hajiyev E."/>
            <person name="Babayeva S."/>
            <person name="Izzatullayeva V."/>
            <person name="Mammadov A."/>
            <person name="Mammadov A."/>
            <person name="Sharifova S."/>
            <person name="Ojaghi J."/>
            <person name="Eynullazada K."/>
            <person name="Bayramov B."/>
            <person name="Abdulazimova A."/>
            <person name="Shahmuradov I."/>
        </authorList>
    </citation>
    <scope>NUCLEOTIDE SEQUENCE [LARGE SCALE GENOMIC DNA]</scope>
    <source>
        <strain evidence="3">cv. AG2017</strain>
        <tissue evidence="2">Leaf</tissue>
    </source>
</reference>
<keyword evidence="3" id="KW-1185">Reference proteome</keyword>
<evidence type="ECO:0000313" key="2">
    <source>
        <dbReference type="EMBL" id="PKI67683.1"/>
    </source>
</evidence>
<feature type="domain" description="Aminotransferase-like plant mobile" evidence="1">
    <location>
        <begin position="69"/>
        <end position="234"/>
    </location>
</feature>
<accession>A0A2I0KHL1</accession>
<dbReference type="STRING" id="22663.A0A2I0KHL1"/>
<sequence length="558" mass="62752">MLPNSKQLVVVETGKEVGLEVVTRLIEFLDLRFLRRIRTVHVCTWKLVFVTLLPRIRVSSSILIENLGCGFRTVGALVESPATGNLIWLVEEMDKVRARLCKGSSKQAGHRSRLDYFMKEERDSRVQHVGFLSLWLLRFVFCLSTNVTKEVFPIAALLSSGVMVSLGPAVLAGIYQSLRILRNRVALSLDLIAVTGPLRLVQSWGFERFPLLLLKQPNLPKPGEPRAACWHKLGSKINLKLFLQPCDLVGIGCREKYRPHRVAMQFGLDQDLPGDSVSSGFGSENVVFFIPPRSLQPGVSSRCLRPKPRLEFQRPFQDLSGLKLPLKFTRRANLASNLIDHEPNREPRPDRYVFKSCSTGRAASEYNKTGIINEQRDEFDAFAKKSHEGRAERSPSSSNALRASKRLGTFSAYTASSCSEQRISSVLHAYSASKAEKLVHRSVTDEDPADNMLLSKRLKSIQGTRKGTASRNVKDVPQSLLSSKVNSEKMNMPWNSAAVLKQDGSKVRDPDEKLKGSDLIDTMSDEGLAYALELRKLLYISSFERVIMLLWYWADELY</sequence>
<dbReference type="Pfam" id="PF10536">
    <property type="entry name" value="PMD"/>
    <property type="match status" value="2"/>
</dbReference>
<proteinExistence type="predicted"/>
<dbReference type="EMBL" id="PGOL01000589">
    <property type="protein sequence ID" value="PKI67683.1"/>
    <property type="molecule type" value="Genomic_DNA"/>
</dbReference>
<dbReference type="InterPro" id="IPR019557">
    <property type="entry name" value="AminoTfrase-like_pln_mobile"/>
</dbReference>
<dbReference type="GO" id="GO:0010073">
    <property type="term" value="P:meristem maintenance"/>
    <property type="evidence" value="ECO:0007669"/>
    <property type="project" value="InterPro"/>
</dbReference>
<dbReference type="PANTHER" id="PTHR46033:SF83">
    <property type="entry name" value="PROTEIN MAINTENANCE OF MERISTEMS-LIKE"/>
    <property type="match status" value="1"/>
</dbReference>
<comment type="caution">
    <text evidence="2">The sequence shown here is derived from an EMBL/GenBank/DDBJ whole genome shotgun (WGS) entry which is preliminary data.</text>
</comment>